<evidence type="ECO:0000256" key="1">
    <source>
        <dbReference type="ARBA" id="ARBA00022598"/>
    </source>
</evidence>
<accession>A0ABP7CR13</accession>
<evidence type="ECO:0000259" key="8">
    <source>
        <dbReference type="Pfam" id="PF01996"/>
    </source>
</evidence>
<keyword evidence="7" id="KW-0464">Manganese</keyword>
<evidence type="ECO:0000256" key="3">
    <source>
        <dbReference type="ARBA" id="ARBA00022741"/>
    </source>
</evidence>
<evidence type="ECO:0000256" key="5">
    <source>
        <dbReference type="ARBA" id="ARBA00022958"/>
    </source>
</evidence>
<evidence type="ECO:0000256" key="6">
    <source>
        <dbReference type="ARBA" id="ARBA00023134"/>
    </source>
</evidence>
<dbReference type="EMBL" id="BAAAYX010000002">
    <property type="protein sequence ID" value="GAA3692773.1"/>
    <property type="molecule type" value="Genomic_DNA"/>
</dbReference>
<organism evidence="9 10">
    <name type="scientific">Microlunatus aurantiacus</name>
    <dbReference type="NCBI Taxonomy" id="446786"/>
    <lineage>
        <taxon>Bacteria</taxon>
        <taxon>Bacillati</taxon>
        <taxon>Actinomycetota</taxon>
        <taxon>Actinomycetes</taxon>
        <taxon>Propionibacteriales</taxon>
        <taxon>Propionibacteriaceae</taxon>
        <taxon>Microlunatus</taxon>
    </lineage>
</organism>
<evidence type="ECO:0000256" key="2">
    <source>
        <dbReference type="ARBA" id="ARBA00022723"/>
    </source>
</evidence>
<dbReference type="PANTHER" id="PTHR47917:SF1">
    <property type="entry name" value="COENZYME F420:L-GLUTAMATE LIGASE"/>
    <property type="match status" value="1"/>
</dbReference>
<gene>
    <name evidence="9" type="ORF">GCM10022204_05400</name>
</gene>
<comment type="caution">
    <text evidence="9">The sequence shown here is derived from an EMBL/GenBank/DDBJ whole genome shotgun (WGS) entry which is preliminary data.</text>
</comment>
<keyword evidence="5" id="KW-0630">Potassium</keyword>
<dbReference type="NCBIfam" id="TIGR01916">
    <property type="entry name" value="F420_cofE"/>
    <property type="match status" value="1"/>
</dbReference>
<dbReference type="Proteomes" id="UP001500051">
    <property type="component" value="Unassembled WGS sequence"/>
</dbReference>
<feature type="domain" description="Coenzyme F420:L-glutamate ligase-like" evidence="8">
    <location>
        <begin position="11"/>
        <end position="59"/>
    </location>
</feature>
<dbReference type="SUPFAM" id="SSF144010">
    <property type="entry name" value="CofE-like"/>
    <property type="match status" value="1"/>
</dbReference>
<reference evidence="10" key="1">
    <citation type="journal article" date="2019" name="Int. J. Syst. Evol. Microbiol.">
        <title>The Global Catalogue of Microorganisms (GCM) 10K type strain sequencing project: providing services to taxonomists for standard genome sequencing and annotation.</title>
        <authorList>
            <consortium name="The Broad Institute Genomics Platform"/>
            <consortium name="The Broad Institute Genome Sequencing Center for Infectious Disease"/>
            <person name="Wu L."/>
            <person name="Ma J."/>
        </authorList>
    </citation>
    <scope>NUCLEOTIDE SEQUENCE [LARGE SCALE GENOMIC DNA]</scope>
    <source>
        <strain evidence="10">JCM 16548</strain>
    </source>
</reference>
<evidence type="ECO:0000256" key="7">
    <source>
        <dbReference type="ARBA" id="ARBA00023211"/>
    </source>
</evidence>
<dbReference type="Pfam" id="PF01996">
    <property type="entry name" value="F420_ligase"/>
    <property type="match status" value="2"/>
</dbReference>
<evidence type="ECO:0000256" key="4">
    <source>
        <dbReference type="ARBA" id="ARBA00022842"/>
    </source>
</evidence>
<protein>
    <recommendedName>
        <fullName evidence="8">Coenzyme F420:L-glutamate ligase-like domain-containing protein</fullName>
    </recommendedName>
</protein>
<keyword evidence="1" id="KW-0436">Ligase</keyword>
<name>A0ABP7CR13_9ACTN</name>
<keyword evidence="10" id="KW-1185">Reference proteome</keyword>
<keyword evidence="6" id="KW-0342">GTP-binding</keyword>
<dbReference type="RefSeq" id="WP_344810726.1">
    <property type="nucleotide sequence ID" value="NZ_BAAAYX010000002.1"/>
</dbReference>
<keyword evidence="3" id="KW-0547">Nucleotide-binding</keyword>
<feature type="domain" description="Coenzyme F420:L-glutamate ligase-like" evidence="8">
    <location>
        <begin position="67"/>
        <end position="205"/>
    </location>
</feature>
<evidence type="ECO:0000313" key="9">
    <source>
        <dbReference type="EMBL" id="GAA3692773.1"/>
    </source>
</evidence>
<dbReference type="InterPro" id="IPR008225">
    <property type="entry name" value="F420-0_g-glutamyl_ligase"/>
</dbReference>
<keyword evidence="4" id="KW-0460">Magnesium</keyword>
<dbReference type="InterPro" id="IPR002847">
    <property type="entry name" value="F420-0_gamma-glut_ligase-dom"/>
</dbReference>
<proteinExistence type="predicted"/>
<dbReference type="Gene3D" id="3.30.1330.100">
    <property type="entry name" value="CofE-like"/>
    <property type="match status" value="2"/>
</dbReference>
<evidence type="ECO:0000313" key="10">
    <source>
        <dbReference type="Proteomes" id="UP001500051"/>
    </source>
</evidence>
<sequence length="303" mass="30809">MVLLFAPAGLGEVTPETDLVAEILRVTGDEPGPLHPGDVVVVTSKIISKAEGRYADAGDREDAITGATRRVVAQRGPMRIVRTHSGLTLAAAGVDTSNVDPGRILLLPVDPDASAERLAAGLSAAVGGDVGVVVSDTAGRPWRLGQTDHAIGAARVRVLAAYAGQVDGYGNELAVTTMALADELAAAADLVKTKLGGRPVAVLRGLGDLVGPQPPEAADATALLRTGREDLFSHGSREAVLAALCHALDVPEAYAQLVGADPAAAGTALLAAGTAPPDPEALVRRLLEVAQHLGATERSPFPG</sequence>
<dbReference type="PANTHER" id="PTHR47917">
    <property type="match status" value="1"/>
</dbReference>
<keyword evidence="2" id="KW-0479">Metal-binding</keyword>